<evidence type="ECO:0000313" key="3">
    <source>
        <dbReference type="Proteomes" id="UP000605970"/>
    </source>
</evidence>
<keyword evidence="1" id="KW-0812">Transmembrane</keyword>
<dbReference type="AlphaFoldDB" id="A0A8S9ZTM9"/>
<dbReference type="SMART" id="SM00289">
    <property type="entry name" value="WR1"/>
    <property type="match status" value="3"/>
</dbReference>
<gene>
    <name evidence="2" type="ORF">Mgra_00003454</name>
</gene>
<reference evidence="2" key="1">
    <citation type="journal article" date="2020" name="Ecol. Evol.">
        <title>Genome structure and content of the rice root-knot nematode (Meloidogyne graminicola).</title>
        <authorList>
            <person name="Phan N.T."/>
            <person name="Danchin E.G.J."/>
            <person name="Klopp C."/>
            <person name="Perfus-Barbeoch L."/>
            <person name="Kozlowski D.K."/>
            <person name="Koutsovoulos G.D."/>
            <person name="Lopez-Roques C."/>
            <person name="Bouchez O."/>
            <person name="Zahm M."/>
            <person name="Besnard G."/>
            <person name="Bellafiore S."/>
        </authorList>
    </citation>
    <scope>NUCLEOTIDE SEQUENCE</scope>
    <source>
        <strain evidence="2">VN-18</strain>
    </source>
</reference>
<dbReference type="Proteomes" id="UP000605970">
    <property type="component" value="Unassembled WGS sequence"/>
</dbReference>
<evidence type="ECO:0000256" key="1">
    <source>
        <dbReference type="SAM" id="Phobius"/>
    </source>
</evidence>
<dbReference type="EMBL" id="JABEBT010000023">
    <property type="protein sequence ID" value="KAF7637062.1"/>
    <property type="molecule type" value="Genomic_DNA"/>
</dbReference>
<dbReference type="PANTHER" id="PTHR34150:SF3">
    <property type="entry name" value="CC DOMAIN-CONTAINING PROTEIN"/>
    <property type="match status" value="1"/>
</dbReference>
<organism evidence="2 3">
    <name type="scientific">Meloidogyne graminicola</name>
    <dbReference type="NCBI Taxonomy" id="189291"/>
    <lineage>
        <taxon>Eukaryota</taxon>
        <taxon>Metazoa</taxon>
        <taxon>Ecdysozoa</taxon>
        <taxon>Nematoda</taxon>
        <taxon>Chromadorea</taxon>
        <taxon>Rhabditida</taxon>
        <taxon>Tylenchina</taxon>
        <taxon>Tylenchomorpha</taxon>
        <taxon>Tylenchoidea</taxon>
        <taxon>Meloidogynidae</taxon>
        <taxon>Meloidogyninae</taxon>
        <taxon>Meloidogyne</taxon>
    </lineage>
</organism>
<keyword evidence="1" id="KW-1133">Transmembrane helix</keyword>
<name>A0A8S9ZTM9_9BILA</name>
<proteinExistence type="predicted"/>
<dbReference type="PANTHER" id="PTHR34150">
    <property type="entry name" value="PROTEIN CBG08832-RELATED"/>
    <property type="match status" value="1"/>
</dbReference>
<dbReference type="InterPro" id="IPR006150">
    <property type="entry name" value="Cys_repeat_1"/>
</dbReference>
<keyword evidence="1" id="KW-0472">Membrane</keyword>
<sequence length="440" mass="49819">MCLFLYILFFFLINYTFIKLFNLIIPRKMNLFNLFIFTLFNLCKQEQNKGNVPYLQWTTCENGGYFTGNKCKETRDCLINQSNKPQICLNGECCTTEQFGNVGGGRINPTKIDTSLDRCLRNGGRRLREIIGECSKHSDCNLLVGRIPELLSIGDNQQILCQQKRCCLMPRILPIGFNDWAQACPQSGGRFIGLFCEMDHRDCQTMADLTSRLPQRAICELRRYCCIPRNRQIERQRRQNGCDLGDFPTGSRCDPLRPRCFPGEYCGSQNICCLKRNSDYSRHPQNPYRSDDYNEQEYSINGRRAPAYCYDEQPSIVTCLTGDDCKTLTQTCINGLCCSTSGDEWKYACGGAMAVASCSEDRTCLDRLVCTSSDYCCECLYGQAAGRCIHGCPFNYSCDSRGEYCCPNCPRGDRPYGSCFNGKCATGYICSAGNICCKRD</sequence>
<accession>A0A8S9ZTM9</accession>
<keyword evidence="3" id="KW-1185">Reference proteome</keyword>
<feature type="transmembrane region" description="Helical" evidence="1">
    <location>
        <begin position="6"/>
        <end position="25"/>
    </location>
</feature>
<evidence type="ECO:0000313" key="2">
    <source>
        <dbReference type="EMBL" id="KAF7637062.1"/>
    </source>
</evidence>
<protein>
    <submittedName>
        <fullName evidence="2">Uncharacterized protein</fullName>
    </submittedName>
</protein>
<dbReference type="OrthoDB" id="5799392at2759"/>
<comment type="caution">
    <text evidence="2">The sequence shown here is derived from an EMBL/GenBank/DDBJ whole genome shotgun (WGS) entry which is preliminary data.</text>
</comment>